<sequence>MRSRNISASIEELCLRIGEHKILIVAGEESGDLYGAELLRRVREIQPRLTFYGIGGRRMRAAGLECLYPAEPLSVVGLPGLEELRRLREAWNRLRDFLQEFRPRLAVLIDFPGFNLRLSNLCRRLGIPVFYYIAPQVWAWHRRRLRTLRRNVDLLVVVLPFEEAFFREAGIQTVFLGHPLVDLVRPALSRETFCEIVGLSPYHPLLALCPGSRRQEVERLLPVFLAAYEILKRDHPRLQGVVVKAPGLEDSTLWEMVPRGLKTLSGYQYEALRYAEAALVASGTITLEAALLETPMVAAYRLSRPAYLLARLLVKVPYITLPNLILGEGVVPELIQDQVQPENLAQALRPYLFETRIREETRRQLARVKQLLGGPGASWRVAEQLVRFYHSISPPEPPPT</sequence>
<name>A0A7C3CSR3_9BACT</name>
<evidence type="ECO:0000256" key="6">
    <source>
        <dbReference type="ARBA" id="ARBA00022676"/>
    </source>
</evidence>
<dbReference type="AlphaFoldDB" id="A0A7C3CSR3"/>
<dbReference type="SUPFAM" id="SSF53756">
    <property type="entry name" value="UDP-Glycosyltransferase/glycogen phosphorylase"/>
    <property type="match status" value="1"/>
</dbReference>
<dbReference type="PANTHER" id="PTHR30372:SF4">
    <property type="entry name" value="LIPID-A-DISACCHARIDE SYNTHASE, MITOCHONDRIAL-RELATED"/>
    <property type="match status" value="1"/>
</dbReference>
<evidence type="ECO:0000256" key="4">
    <source>
        <dbReference type="ARBA" id="ARBA00022516"/>
    </source>
</evidence>
<dbReference type="GO" id="GO:0009245">
    <property type="term" value="P:lipid A biosynthetic process"/>
    <property type="evidence" value="ECO:0007669"/>
    <property type="project" value="UniProtKB-UniRule"/>
</dbReference>
<dbReference type="NCBIfam" id="TIGR00215">
    <property type="entry name" value="lpxB"/>
    <property type="match status" value="1"/>
</dbReference>
<evidence type="ECO:0000256" key="5">
    <source>
        <dbReference type="ARBA" id="ARBA00022556"/>
    </source>
</evidence>
<comment type="caution">
    <text evidence="11">The sequence shown here is derived from an EMBL/GenBank/DDBJ whole genome shotgun (WGS) entry which is preliminary data.</text>
</comment>
<keyword evidence="7 10" id="KW-0808">Transferase</keyword>
<dbReference type="GO" id="GO:0008915">
    <property type="term" value="F:lipid-A-disaccharide synthase activity"/>
    <property type="evidence" value="ECO:0007669"/>
    <property type="project" value="UniProtKB-UniRule"/>
</dbReference>
<dbReference type="EC" id="2.4.1.182" evidence="2 10"/>
<keyword evidence="4 10" id="KW-0444">Lipid biosynthesis</keyword>
<comment type="catalytic activity">
    <reaction evidence="9 10">
        <text>a lipid X + a UDP-2-N,3-O-bis[(3R)-3-hydroxyacyl]-alpha-D-glucosamine = a lipid A disaccharide + UDP + H(+)</text>
        <dbReference type="Rhea" id="RHEA:67828"/>
        <dbReference type="ChEBI" id="CHEBI:15378"/>
        <dbReference type="ChEBI" id="CHEBI:58223"/>
        <dbReference type="ChEBI" id="CHEBI:137748"/>
        <dbReference type="ChEBI" id="CHEBI:176338"/>
        <dbReference type="ChEBI" id="CHEBI:176343"/>
        <dbReference type="EC" id="2.4.1.182"/>
    </reaction>
</comment>
<evidence type="ECO:0000256" key="1">
    <source>
        <dbReference type="ARBA" id="ARBA00002056"/>
    </source>
</evidence>
<evidence type="ECO:0000313" key="11">
    <source>
        <dbReference type="EMBL" id="HFC97453.1"/>
    </source>
</evidence>
<accession>A0A7C3CSR3</accession>
<evidence type="ECO:0000256" key="10">
    <source>
        <dbReference type="HAMAP-Rule" id="MF_00392"/>
    </source>
</evidence>
<evidence type="ECO:0000256" key="3">
    <source>
        <dbReference type="ARBA" id="ARBA00020902"/>
    </source>
</evidence>
<dbReference type="InterPro" id="IPR003835">
    <property type="entry name" value="Glyco_trans_19"/>
</dbReference>
<keyword evidence="5 10" id="KW-0441">Lipid A biosynthesis</keyword>
<dbReference type="PANTHER" id="PTHR30372">
    <property type="entry name" value="LIPID-A-DISACCHARIDE SYNTHASE"/>
    <property type="match status" value="1"/>
</dbReference>
<dbReference type="GO" id="GO:0016020">
    <property type="term" value="C:membrane"/>
    <property type="evidence" value="ECO:0007669"/>
    <property type="project" value="GOC"/>
</dbReference>
<organism evidence="11">
    <name type="scientific">Thermosulfurimonas dismutans</name>
    <dbReference type="NCBI Taxonomy" id="999894"/>
    <lineage>
        <taxon>Bacteria</taxon>
        <taxon>Pseudomonadati</taxon>
        <taxon>Thermodesulfobacteriota</taxon>
        <taxon>Thermodesulfobacteria</taxon>
        <taxon>Thermodesulfobacteriales</taxon>
        <taxon>Thermodesulfobacteriaceae</taxon>
        <taxon>Thermosulfurimonas</taxon>
    </lineage>
</organism>
<proteinExistence type="inferred from homology"/>
<comment type="function">
    <text evidence="1 10">Condensation of UDP-2,3-diacylglucosamine and 2,3-diacylglucosamine-1-phosphate to form lipid A disaccharide, a precursor of lipid A, a phosphorylated glycolipid that anchors the lipopolysaccharide to the outer membrane of the cell.</text>
</comment>
<evidence type="ECO:0000256" key="2">
    <source>
        <dbReference type="ARBA" id="ARBA00012687"/>
    </source>
</evidence>
<evidence type="ECO:0000256" key="7">
    <source>
        <dbReference type="ARBA" id="ARBA00022679"/>
    </source>
</evidence>
<comment type="similarity">
    <text evidence="10">Belongs to the LpxB family.</text>
</comment>
<keyword evidence="8 10" id="KW-0443">Lipid metabolism</keyword>
<gene>
    <name evidence="10" type="primary">lpxB</name>
    <name evidence="11" type="ORF">ENJ40_03200</name>
</gene>
<protein>
    <recommendedName>
        <fullName evidence="3 10">Lipid-A-disaccharide synthase</fullName>
        <ecNumber evidence="2 10">2.4.1.182</ecNumber>
    </recommendedName>
</protein>
<keyword evidence="6 10" id="KW-0328">Glycosyltransferase</keyword>
<dbReference type="Proteomes" id="UP000886043">
    <property type="component" value="Unassembled WGS sequence"/>
</dbReference>
<evidence type="ECO:0000256" key="9">
    <source>
        <dbReference type="ARBA" id="ARBA00048975"/>
    </source>
</evidence>
<reference evidence="11" key="1">
    <citation type="journal article" date="2020" name="mSystems">
        <title>Genome- and Community-Level Interaction Insights into Carbon Utilization and Element Cycling Functions of Hydrothermarchaeota in Hydrothermal Sediment.</title>
        <authorList>
            <person name="Zhou Z."/>
            <person name="Liu Y."/>
            <person name="Xu W."/>
            <person name="Pan J."/>
            <person name="Luo Z.H."/>
            <person name="Li M."/>
        </authorList>
    </citation>
    <scope>NUCLEOTIDE SEQUENCE [LARGE SCALE GENOMIC DNA]</scope>
    <source>
        <strain evidence="11">HyVt-483</strain>
    </source>
</reference>
<dbReference type="UniPathway" id="UPA00973"/>
<comment type="pathway">
    <text evidence="10">Bacterial outer membrane biogenesis; LPS lipid A biosynthesis.</text>
</comment>
<dbReference type="HAMAP" id="MF_00392">
    <property type="entry name" value="LpxB"/>
    <property type="match status" value="1"/>
</dbReference>
<dbReference type="Pfam" id="PF02684">
    <property type="entry name" value="LpxB"/>
    <property type="match status" value="1"/>
</dbReference>
<dbReference type="GO" id="GO:0005543">
    <property type="term" value="F:phospholipid binding"/>
    <property type="evidence" value="ECO:0007669"/>
    <property type="project" value="TreeGrafter"/>
</dbReference>
<dbReference type="EMBL" id="DRMH01000035">
    <property type="protein sequence ID" value="HFC97453.1"/>
    <property type="molecule type" value="Genomic_DNA"/>
</dbReference>
<evidence type="ECO:0000256" key="8">
    <source>
        <dbReference type="ARBA" id="ARBA00023098"/>
    </source>
</evidence>